<dbReference type="SUPFAM" id="SSF53850">
    <property type="entry name" value="Periplasmic binding protein-like II"/>
    <property type="match status" value="1"/>
</dbReference>
<sequence length="316" mass="34011">MRFFKLSAIACVAAFGVATAAEAQATKVGIGISGWTGFAPLTLAAKAGIFEKNGLDVTIKKIPQKDRHLAIAAGDIQCAATTVETWIVWNAAGIATKQIFQLDKSYGADGLVVRNDVKAIADLKGKTVAASAPGTAPYFTLAWFLKKNGLTLKDVKIVNMEPGPAAQAFLAGQNDAAVTYEPYLSAVREKPEAGKIIATTLDYPMILDTFGCTPKFLEENPKAAKALADSYFQALEMIEKDKDKSFEIMGADVKQSGEAFGKSAAYIRWQDKAANQKFLSDEIFRFSDEAAAILLEAGIIKQKPDIKAIVDDRFVK</sequence>
<keyword evidence="3 4" id="KW-0732">Signal</keyword>
<proteinExistence type="inferred from homology"/>
<evidence type="ECO:0000256" key="2">
    <source>
        <dbReference type="ARBA" id="ARBA00010742"/>
    </source>
</evidence>
<feature type="signal peptide" evidence="4">
    <location>
        <begin position="1"/>
        <end position="20"/>
    </location>
</feature>
<evidence type="ECO:0000259" key="5">
    <source>
        <dbReference type="SMART" id="SM00062"/>
    </source>
</evidence>
<comment type="subcellular location">
    <subcellularLocation>
        <location evidence="1">Periplasm</location>
    </subcellularLocation>
</comment>
<protein>
    <submittedName>
        <fullName evidence="6">ABC transporter substrate-binding protein</fullName>
    </submittedName>
</protein>
<organism evidence="6 7">
    <name type="scientific">Rhodoplanes tepidamans</name>
    <name type="common">Rhodoplanes cryptolactis</name>
    <dbReference type="NCBI Taxonomy" id="200616"/>
    <lineage>
        <taxon>Bacteria</taxon>
        <taxon>Pseudomonadati</taxon>
        <taxon>Pseudomonadota</taxon>
        <taxon>Alphaproteobacteria</taxon>
        <taxon>Hyphomicrobiales</taxon>
        <taxon>Nitrobacteraceae</taxon>
        <taxon>Rhodoplanes</taxon>
    </lineage>
</organism>
<evidence type="ECO:0000256" key="4">
    <source>
        <dbReference type="SAM" id="SignalP"/>
    </source>
</evidence>
<dbReference type="EMBL" id="JAQQLI010000002">
    <property type="protein sequence ID" value="MDC7784436.1"/>
    <property type="molecule type" value="Genomic_DNA"/>
</dbReference>
<dbReference type="Gene3D" id="3.40.190.10">
    <property type="entry name" value="Periplasmic binding protein-like II"/>
    <property type="match status" value="2"/>
</dbReference>
<dbReference type="PANTHER" id="PTHR30024">
    <property type="entry name" value="ALIPHATIC SULFONATES-BINDING PROTEIN-RELATED"/>
    <property type="match status" value="1"/>
</dbReference>
<dbReference type="RefSeq" id="WP_272775287.1">
    <property type="nucleotide sequence ID" value="NZ_JAQQLI010000002.1"/>
</dbReference>
<gene>
    <name evidence="6" type="ORF">PQJ73_01960</name>
</gene>
<reference evidence="6" key="2">
    <citation type="submission" date="2023-02" db="EMBL/GenBank/DDBJ databases">
        <authorList>
            <person name="Rayyan A."/>
            <person name="Meyer T."/>
            <person name="Kyndt J.A."/>
        </authorList>
    </citation>
    <scope>NUCLEOTIDE SEQUENCE</scope>
    <source>
        <strain evidence="6">DSM 9987</strain>
    </source>
</reference>
<dbReference type="InterPro" id="IPR015168">
    <property type="entry name" value="SsuA/THI5"/>
</dbReference>
<evidence type="ECO:0000313" key="7">
    <source>
        <dbReference type="Proteomes" id="UP001165652"/>
    </source>
</evidence>
<accession>A0ABT5J480</accession>
<feature type="domain" description="Solute-binding protein family 3/N-terminal" evidence="5">
    <location>
        <begin position="27"/>
        <end position="273"/>
    </location>
</feature>
<keyword evidence="7" id="KW-1185">Reference proteome</keyword>
<evidence type="ECO:0000313" key="6">
    <source>
        <dbReference type="EMBL" id="MDC7784436.1"/>
    </source>
</evidence>
<dbReference type="Proteomes" id="UP001165652">
    <property type="component" value="Unassembled WGS sequence"/>
</dbReference>
<evidence type="ECO:0000256" key="1">
    <source>
        <dbReference type="ARBA" id="ARBA00004418"/>
    </source>
</evidence>
<dbReference type="PANTHER" id="PTHR30024:SF47">
    <property type="entry name" value="TAURINE-BINDING PERIPLASMIC PROTEIN"/>
    <property type="match status" value="1"/>
</dbReference>
<name>A0ABT5J480_RHOTP</name>
<dbReference type="Pfam" id="PF09084">
    <property type="entry name" value="NMT1"/>
    <property type="match status" value="1"/>
</dbReference>
<reference evidence="6" key="1">
    <citation type="journal article" date="2023" name="Microbiol Resour">
        <title>Genome Sequences of Rhodoplanes serenus and Two Thermotolerant Strains, Rhodoplanes tepidamans and 'Rhodoplanes cryptolactis,' Further Refine the Genus.</title>
        <authorList>
            <person name="Rayyan A.A."/>
            <person name="Kyndt J.A."/>
        </authorList>
    </citation>
    <scope>NUCLEOTIDE SEQUENCE</scope>
    <source>
        <strain evidence="6">DSM 9987</strain>
    </source>
</reference>
<feature type="chain" id="PRO_5047137524" evidence="4">
    <location>
        <begin position="21"/>
        <end position="316"/>
    </location>
</feature>
<dbReference type="SMART" id="SM00062">
    <property type="entry name" value="PBPb"/>
    <property type="match status" value="1"/>
</dbReference>
<dbReference type="InterPro" id="IPR001638">
    <property type="entry name" value="Solute-binding_3/MltF_N"/>
</dbReference>
<evidence type="ECO:0000256" key="3">
    <source>
        <dbReference type="ARBA" id="ARBA00022729"/>
    </source>
</evidence>
<comment type="similarity">
    <text evidence="2">Belongs to the bacterial solute-binding protein SsuA/TauA family.</text>
</comment>
<comment type="caution">
    <text evidence="6">The sequence shown here is derived from an EMBL/GenBank/DDBJ whole genome shotgun (WGS) entry which is preliminary data.</text>
</comment>